<sequence length="434" mass="47421">MLAANKENDLIVHGPHMGKINAKTPGPSKLHPKTPFKIPLNDENAAGKTGKKALFVGKDPSLFVTPICPRGGPRRPALTGKTTNAKARRFTPPEEGSVEQQQKPIGSVSRLNGSKISITEDVRPVLHNEDGEYPEIEYMPPCPPELPDIPDDFMIPDYDKLSKSIYRDCHRQFLLDIDEFGKTSIERQLEESERQIDAMLDAETEELLKPLPLRIKDTSRPKKTAISVRPDASKAKHPVEKTATAKPTVTKRPTSRSTSRSASRPASALSTSSSVASGKTASTNTDTKSTALFSQRPASSLSNTRPKAPSRTASHSRSVSTSVINKPLSFSRSSKAIPPPPRPEGRTLRATNSKSTIGYTNGKEVGRKMKRVLTAGPKETAIEACERVLQEDEDDFSPIILPSLVADEGGDCEDPVIMPPVDDIEEEFYMQVPE</sequence>
<reference evidence="2 3" key="1">
    <citation type="journal article" date="2018" name="Nat. Ecol. Evol.">
        <title>Pezizomycetes genomes reveal the molecular basis of ectomycorrhizal truffle lifestyle.</title>
        <authorList>
            <person name="Murat C."/>
            <person name="Payen T."/>
            <person name="Noel B."/>
            <person name="Kuo A."/>
            <person name="Morin E."/>
            <person name="Chen J."/>
            <person name="Kohler A."/>
            <person name="Krizsan K."/>
            <person name="Balestrini R."/>
            <person name="Da Silva C."/>
            <person name="Montanini B."/>
            <person name="Hainaut M."/>
            <person name="Levati E."/>
            <person name="Barry K.W."/>
            <person name="Belfiori B."/>
            <person name="Cichocki N."/>
            <person name="Clum A."/>
            <person name="Dockter R.B."/>
            <person name="Fauchery L."/>
            <person name="Guy J."/>
            <person name="Iotti M."/>
            <person name="Le Tacon F."/>
            <person name="Lindquist E.A."/>
            <person name="Lipzen A."/>
            <person name="Malagnac F."/>
            <person name="Mello A."/>
            <person name="Molinier V."/>
            <person name="Miyauchi S."/>
            <person name="Poulain J."/>
            <person name="Riccioni C."/>
            <person name="Rubini A."/>
            <person name="Sitrit Y."/>
            <person name="Splivallo R."/>
            <person name="Traeger S."/>
            <person name="Wang M."/>
            <person name="Zifcakova L."/>
            <person name="Wipf D."/>
            <person name="Zambonelli A."/>
            <person name="Paolocci F."/>
            <person name="Nowrousian M."/>
            <person name="Ottonello S."/>
            <person name="Baldrian P."/>
            <person name="Spatafora J.W."/>
            <person name="Henrissat B."/>
            <person name="Nagy L.G."/>
            <person name="Aury J.M."/>
            <person name="Wincker P."/>
            <person name="Grigoriev I.V."/>
            <person name="Bonfante P."/>
            <person name="Martin F.M."/>
        </authorList>
    </citation>
    <scope>NUCLEOTIDE SEQUENCE [LARGE SCALE GENOMIC DNA]</scope>
    <source>
        <strain evidence="2 3">120613-1</strain>
    </source>
</reference>
<feature type="region of interest" description="Disordered" evidence="1">
    <location>
        <begin position="66"/>
        <end position="112"/>
    </location>
</feature>
<dbReference type="AlphaFoldDB" id="A0A3N4J6U2"/>
<feature type="compositionally biased region" description="Basic and acidic residues" evidence="1">
    <location>
        <begin position="231"/>
        <end position="240"/>
    </location>
</feature>
<feature type="compositionally biased region" description="Polar residues" evidence="1">
    <location>
        <begin position="98"/>
        <end position="112"/>
    </location>
</feature>
<protein>
    <submittedName>
        <fullName evidence="2">Uncharacterized protein</fullName>
    </submittedName>
</protein>
<accession>A0A3N4J6U2</accession>
<gene>
    <name evidence="2" type="ORF">L873DRAFT_1815133</name>
</gene>
<organism evidence="2 3">
    <name type="scientific">Choiromyces venosus 120613-1</name>
    <dbReference type="NCBI Taxonomy" id="1336337"/>
    <lineage>
        <taxon>Eukaryota</taxon>
        <taxon>Fungi</taxon>
        <taxon>Dikarya</taxon>
        <taxon>Ascomycota</taxon>
        <taxon>Pezizomycotina</taxon>
        <taxon>Pezizomycetes</taxon>
        <taxon>Pezizales</taxon>
        <taxon>Tuberaceae</taxon>
        <taxon>Choiromyces</taxon>
    </lineage>
</organism>
<feature type="compositionally biased region" description="Basic and acidic residues" evidence="1">
    <location>
        <begin position="1"/>
        <end position="10"/>
    </location>
</feature>
<evidence type="ECO:0000256" key="1">
    <source>
        <dbReference type="SAM" id="MobiDB-lite"/>
    </source>
</evidence>
<evidence type="ECO:0000313" key="3">
    <source>
        <dbReference type="Proteomes" id="UP000276215"/>
    </source>
</evidence>
<dbReference type="Proteomes" id="UP000276215">
    <property type="component" value="Unassembled WGS sequence"/>
</dbReference>
<keyword evidence="3" id="KW-1185">Reference proteome</keyword>
<feature type="compositionally biased region" description="Low complexity" evidence="1">
    <location>
        <begin position="248"/>
        <end position="283"/>
    </location>
</feature>
<feature type="compositionally biased region" description="Polar residues" evidence="1">
    <location>
        <begin position="284"/>
        <end position="334"/>
    </location>
</feature>
<dbReference type="EMBL" id="ML120444">
    <property type="protein sequence ID" value="RPA93992.1"/>
    <property type="molecule type" value="Genomic_DNA"/>
</dbReference>
<feature type="region of interest" description="Disordered" evidence="1">
    <location>
        <begin position="1"/>
        <end position="44"/>
    </location>
</feature>
<name>A0A3N4J6U2_9PEZI</name>
<evidence type="ECO:0000313" key="2">
    <source>
        <dbReference type="EMBL" id="RPA93992.1"/>
    </source>
</evidence>
<proteinExistence type="predicted"/>
<feature type="region of interest" description="Disordered" evidence="1">
    <location>
        <begin position="204"/>
        <end position="351"/>
    </location>
</feature>
<dbReference type="OrthoDB" id="5327145at2759"/>